<gene>
    <name evidence="3" type="ORF">J2X19_000129</name>
</gene>
<keyword evidence="4" id="KW-1185">Reference proteome</keyword>
<name>A0ABU2C2B2_9BURK</name>
<evidence type="ECO:0000313" key="3">
    <source>
        <dbReference type="EMBL" id="MDR7375471.1"/>
    </source>
</evidence>
<feature type="transmembrane region" description="Helical" evidence="2">
    <location>
        <begin position="242"/>
        <end position="262"/>
    </location>
</feature>
<feature type="coiled-coil region" evidence="1">
    <location>
        <begin position="194"/>
        <end position="231"/>
    </location>
</feature>
<keyword evidence="2" id="KW-0472">Membrane</keyword>
<evidence type="ECO:0000256" key="1">
    <source>
        <dbReference type="SAM" id="Coils"/>
    </source>
</evidence>
<keyword evidence="2" id="KW-1133">Transmembrane helix</keyword>
<dbReference type="Proteomes" id="UP001180487">
    <property type="component" value="Unassembled WGS sequence"/>
</dbReference>
<evidence type="ECO:0000313" key="4">
    <source>
        <dbReference type="Proteomes" id="UP001180487"/>
    </source>
</evidence>
<protein>
    <submittedName>
        <fullName evidence="3">Uncharacterized protein</fullName>
    </submittedName>
</protein>
<proteinExistence type="predicted"/>
<dbReference type="RefSeq" id="WP_310369719.1">
    <property type="nucleotide sequence ID" value="NZ_JAVDXT010000001.1"/>
</dbReference>
<sequence>MTALVRIESTGSLVAGSHDLQRRDEQALAEFSTDLEAALRDLEASVEARELAGAKVAKLKETLNGRNWWGTLKSSFSGEADKDLATMVEDLGSSLGLTQSALRVILKVQTEKNRMLRGFSDALVNKILKVQQDTHTLNGNQKEAALNFLQELQTQIDEQIRQQDLVDSHEAALLEHAQWRHGQDQAHAELVIRIDRVRAVALGAQQRVAALEAEVAEISALRQQLGALASENQRLRSPKAVLLRNLLSLAASLIAVVALFMARRG</sequence>
<dbReference type="EMBL" id="JAVDXT010000001">
    <property type="protein sequence ID" value="MDR7375471.1"/>
    <property type="molecule type" value="Genomic_DNA"/>
</dbReference>
<keyword evidence="2" id="KW-0812">Transmembrane</keyword>
<evidence type="ECO:0000256" key="2">
    <source>
        <dbReference type="SAM" id="Phobius"/>
    </source>
</evidence>
<comment type="caution">
    <text evidence="3">The sequence shown here is derived from an EMBL/GenBank/DDBJ whole genome shotgun (WGS) entry which is preliminary data.</text>
</comment>
<accession>A0ABU2C2B2</accession>
<reference evidence="3 4" key="1">
    <citation type="submission" date="2023-07" db="EMBL/GenBank/DDBJ databases">
        <title>Sorghum-associated microbial communities from plants grown in Nebraska, USA.</title>
        <authorList>
            <person name="Schachtman D."/>
        </authorList>
    </citation>
    <scope>NUCLEOTIDE SEQUENCE [LARGE SCALE GENOMIC DNA]</scope>
    <source>
        <strain evidence="3 4">BE313</strain>
    </source>
</reference>
<organism evidence="3 4">
    <name type="scientific">Rhodoferax ferrireducens</name>
    <dbReference type="NCBI Taxonomy" id="192843"/>
    <lineage>
        <taxon>Bacteria</taxon>
        <taxon>Pseudomonadati</taxon>
        <taxon>Pseudomonadota</taxon>
        <taxon>Betaproteobacteria</taxon>
        <taxon>Burkholderiales</taxon>
        <taxon>Comamonadaceae</taxon>
        <taxon>Rhodoferax</taxon>
    </lineage>
</organism>
<keyword evidence="1" id="KW-0175">Coiled coil</keyword>